<reference evidence="10 12" key="1">
    <citation type="journal article" date="2013" name="Genome Biol.">
        <title>Draft genome of the mountain pine beetle, Dendroctonus ponderosae Hopkins, a major forest pest.</title>
        <authorList>
            <person name="Keeling C.I."/>
            <person name="Yuen M.M."/>
            <person name="Liao N.Y."/>
            <person name="Docking T.R."/>
            <person name="Chan S.K."/>
            <person name="Taylor G.A."/>
            <person name="Palmquist D.L."/>
            <person name="Jackman S.D."/>
            <person name="Nguyen A."/>
            <person name="Li M."/>
            <person name="Henderson H."/>
            <person name="Janes J.K."/>
            <person name="Zhao Y."/>
            <person name="Pandoh P."/>
            <person name="Moore R."/>
            <person name="Sperling F.A."/>
            <person name="Huber D.P."/>
            <person name="Birol I."/>
            <person name="Jones S.J."/>
            <person name="Bohlmann J."/>
        </authorList>
    </citation>
    <scope>NUCLEOTIDE SEQUENCE</scope>
</reference>
<dbReference type="GO" id="GO:0032502">
    <property type="term" value="P:developmental process"/>
    <property type="evidence" value="ECO:0007669"/>
    <property type="project" value="UniProtKB-ARBA"/>
</dbReference>
<feature type="domain" description="C2H2-type" evidence="8">
    <location>
        <begin position="334"/>
        <end position="362"/>
    </location>
</feature>
<dbReference type="PROSITE" id="PS50157">
    <property type="entry name" value="ZINC_FINGER_C2H2_2"/>
    <property type="match status" value="6"/>
</dbReference>
<feature type="binding site" evidence="6">
    <location>
        <position position="94"/>
    </location>
    <ligand>
        <name>Zn(2+)</name>
        <dbReference type="ChEBI" id="CHEBI:29105"/>
    </ligand>
</feature>
<dbReference type="PANTHER" id="PTHR24379">
    <property type="entry name" value="KRAB AND ZINC FINGER DOMAIN-CONTAINING"/>
    <property type="match status" value="1"/>
</dbReference>
<dbReference type="GO" id="GO:0005634">
    <property type="term" value="C:nucleus"/>
    <property type="evidence" value="ECO:0007669"/>
    <property type="project" value="InterPro"/>
</dbReference>
<feature type="binding site" evidence="6">
    <location>
        <position position="45"/>
    </location>
    <ligand>
        <name>Zn(2+)</name>
        <dbReference type="ChEBI" id="CHEBI:29105"/>
    </ligand>
</feature>
<dbReference type="KEGG" id="dpa:109544389"/>
<protein>
    <recommendedName>
        <fullName evidence="13">Protein krueppel</fullName>
    </recommendedName>
</protein>
<name>N6TYG5_DENPD</name>
<organism evidence="10">
    <name type="scientific">Dendroctonus ponderosae</name>
    <name type="common">Mountain pine beetle</name>
    <dbReference type="NCBI Taxonomy" id="77166"/>
    <lineage>
        <taxon>Eukaryota</taxon>
        <taxon>Metazoa</taxon>
        <taxon>Ecdysozoa</taxon>
        <taxon>Arthropoda</taxon>
        <taxon>Hexapoda</taxon>
        <taxon>Insecta</taxon>
        <taxon>Pterygota</taxon>
        <taxon>Neoptera</taxon>
        <taxon>Endopterygota</taxon>
        <taxon>Coleoptera</taxon>
        <taxon>Polyphaga</taxon>
        <taxon>Cucujiformia</taxon>
        <taxon>Curculionidae</taxon>
        <taxon>Scolytinae</taxon>
        <taxon>Dendroctonus</taxon>
    </lineage>
</organism>
<evidence type="ECO:0000259" key="9">
    <source>
        <dbReference type="PROSITE" id="PS51915"/>
    </source>
</evidence>
<dbReference type="OMA" id="ECETHMA"/>
<dbReference type="InterPro" id="IPR036236">
    <property type="entry name" value="Znf_C2H2_sf"/>
</dbReference>
<dbReference type="Gene3D" id="3.30.160.60">
    <property type="entry name" value="Classic Zinc Finger"/>
    <property type="match status" value="4"/>
</dbReference>
<dbReference type="EnsemblMetazoa" id="XM_019914527.1">
    <property type="protein sequence ID" value="XP_019770086.1"/>
    <property type="gene ID" value="LOC109544389"/>
</dbReference>
<dbReference type="Pfam" id="PF07776">
    <property type="entry name" value="zf-AD"/>
    <property type="match status" value="1"/>
</dbReference>
<proteinExistence type="predicted"/>
<feature type="binding site" evidence="6">
    <location>
        <position position="48"/>
    </location>
    <ligand>
        <name>Zn(2+)</name>
        <dbReference type="ChEBI" id="CHEBI:29105"/>
    </ligand>
</feature>
<evidence type="ECO:0000256" key="6">
    <source>
        <dbReference type="PROSITE-ProRule" id="PRU01263"/>
    </source>
</evidence>
<evidence type="ECO:0000256" key="4">
    <source>
        <dbReference type="ARBA" id="ARBA00022833"/>
    </source>
</evidence>
<evidence type="ECO:0000256" key="2">
    <source>
        <dbReference type="ARBA" id="ARBA00022737"/>
    </source>
</evidence>
<evidence type="ECO:0000313" key="11">
    <source>
        <dbReference type="EnsemblMetazoa" id="XP_019770086.1"/>
    </source>
</evidence>
<keyword evidence="3 5" id="KW-0863">Zinc-finger</keyword>
<dbReference type="GO" id="GO:0008270">
    <property type="term" value="F:zinc ion binding"/>
    <property type="evidence" value="ECO:0007669"/>
    <property type="project" value="UniProtKB-UniRule"/>
</dbReference>
<feature type="region of interest" description="Disordered" evidence="7">
    <location>
        <begin position="449"/>
        <end position="538"/>
    </location>
</feature>
<sequence>MAASNVCSSEILKKHSGISENYDNFQTVVKIEDGEKLEIDLSVKCRGCFVEDPKMHYLFAVFDQHLSLADILIETTAVECTLDDGFPPYLCTRCTTSLIDFFNFKIQLHKTELYVRTLLANTSSSNVIEAQSECNADDFILDEKHGTFQSQYDSQDDNSVDIKSFNHVKDTPDIKNLSGLSSPRCETCLLVLKDIDECETHMAKKHGKNPFEKYGLFRQQITEQAKAAIKERKKRRFQEYTLKKEILMMEPGKYCRICKTKYPEDEFSAHWALHKKHVCEECGHRCVKKSDLHIHMLSVHNDERNFSCADCDKSFKTKPLLKRHQVVHLNPRTYCCDLCGQRFNDGGTLKTHIQLKHIRSRDFICPICGLSFPMKATLEKHILRHNKNRPPSFSCHICSIGFKDKSSLTRHHLVKHSNIFVKPSCQFCGKSYYSSTKLNYHIERQHSGNIVERQKRSSKKLKYQQFSSNTLTDTEDSNDVLEETSSQDQNSANVIDSYRSSPRYQDVQMEDDSSYVVYQPSLHLEEDTESENMKSESD</sequence>
<dbReference type="EMBL" id="KB741274">
    <property type="protein sequence ID" value="ENN71342.1"/>
    <property type="molecule type" value="Genomic_DNA"/>
</dbReference>
<dbReference type="OrthoDB" id="8922241at2759"/>
<dbReference type="SMART" id="SM00355">
    <property type="entry name" value="ZnF_C2H2"/>
    <property type="match status" value="8"/>
</dbReference>
<feature type="binding site" evidence="6">
    <location>
        <position position="91"/>
    </location>
    <ligand>
        <name>Zn(2+)</name>
        <dbReference type="ChEBI" id="CHEBI:29105"/>
    </ligand>
</feature>
<dbReference type="Proteomes" id="UP000019118">
    <property type="component" value="Unassembled WGS sequence"/>
</dbReference>
<evidence type="ECO:0000313" key="10">
    <source>
        <dbReference type="EMBL" id="ENN71342.1"/>
    </source>
</evidence>
<keyword evidence="2" id="KW-0677">Repeat</keyword>
<dbReference type="AlphaFoldDB" id="N6TYG5"/>
<dbReference type="InterPro" id="IPR012934">
    <property type="entry name" value="Znf_AD"/>
</dbReference>
<feature type="compositionally biased region" description="Acidic residues" evidence="7">
    <location>
        <begin position="473"/>
        <end position="482"/>
    </location>
</feature>
<feature type="non-terminal residue" evidence="10">
    <location>
        <position position="1"/>
    </location>
</feature>
<feature type="compositionally biased region" description="Polar residues" evidence="7">
    <location>
        <begin position="483"/>
        <end position="503"/>
    </location>
</feature>
<feature type="domain" description="ZAD" evidence="9">
    <location>
        <begin position="43"/>
        <end position="118"/>
    </location>
</feature>
<evidence type="ECO:0008006" key="13">
    <source>
        <dbReference type="Google" id="ProtNLM"/>
    </source>
</evidence>
<feature type="domain" description="C2H2-type" evidence="8">
    <location>
        <begin position="393"/>
        <end position="418"/>
    </location>
</feature>
<feature type="domain" description="C2H2-type" evidence="8">
    <location>
        <begin position="423"/>
        <end position="448"/>
    </location>
</feature>
<keyword evidence="12" id="KW-1185">Reference proteome</keyword>
<evidence type="ECO:0000313" key="12">
    <source>
        <dbReference type="Proteomes" id="UP000019118"/>
    </source>
</evidence>
<evidence type="ECO:0000259" key="8">
    <source>
        <dbReference type="PROSITE" id="PS50157"/>
    </source>
</evidence>
<dbReference type="Gene3D" id="3.40.1800.20">
    <property type="match status" value="1"/>
</dbReference>
<dbReference type="SUPFAM" id="SSF57716">
    <property type="entry name" value="Glucocorticoid receptor-like (DNA-binding domain)"/>
    <property type="match status" value="1"/>
</dbReference>
<dbReference type="PANTHER" id="PTHR24379:SF121">
    <property type="entry name" value="C2H2-TYPE DOMAIN-CONTAINING PROTEIN"/>
    <property type="match status" value="1"/>
</dbReference>
<gene>
    <name evidence="11" type="primary">109544389</name>
    <name evidence="10" type="ORF">YQE_11957</name>
</gene>
<dbReference type="Pfam" id="PF00096">
    <property type="entry name" value="zf-C2H2"/>
    <property type="match status" value="3"/>
</dbReference>
<keyword evidence="1 6" id="KW-0479">Metal-binding</keyword>
<accession>N6TYG5</accession>
<dbReference type="HOGENOM" id="CLU_506489_0_0_1"/>
<feature type="domain" description="C2H2-type" evidence="8">
    <location>
        <begin position="306"/>
        <end position="333"/>
    </location>
</feature>
<dbReference type="InterPro" id="IPR013087">
    <property type="entry name" value="Znf_C2H2_type"/>
</dbReference>
<feature type="domain" description="C2H2-type" evidence="8">
    <location>
        <begin position="277"/>
        <end position="305"/>
    </location>
</feature>
<evidence type="ECO:0000256" key="7">
    <source>
        <dbReference type="SAM" id="MobiDB-lite"/>
    </source>
</evidence>
<dbReference type="PROSITE" id="PS00028">
    <property type="entry name" value="ZINC_FINGER_C2H2_1"/>
    <property type="match status" value="6"/>
</dbReference>
<feature type="domain" description="C2H2-type" evidence="8">
    <location>
        <begin position="363"/>
        <end position="390"/>
    </location>
</feature>
<dbReference type="FunFam" id="3.30.160.60:FF:000202">
    <property type="entry name" value="Zinc finger protein 574"/>
    <property type="match status" value="1"/>
</dbReference>
<dbReference type="SUPFAM" id="SSF57667">
    <property type="entry name" value="beta-beta-alpha zinc fingers"/>
    <property type="match status" value="4"/>
</dbReference>
<evidence type="ECO:0000256" key="5">
    <source>
        <dbReference type="PROSITE-ProRule" id="PRU00042"/>
    </source>
</evidence>
<dbReference type="PROSITE" id="PS51915">
    <property type="entry name" value="ZAD"/>
    <property type="match status" value="1"/>
</dbReference>
<keyword evidence="4 6" id="KW-0862">Zinc</keyword>
<evidence type="ECO:0000256" key="1">
    <source>
        <dbReference type="ARBA" id="ARBA00022723"/>
    </source>
</evidence>
<reference evidence="11" key="2">
    <citation type="submission" date="2024-08" db="UniProtKB">
        <authorList>
            <consortium name="EnsemblMetazoa"/>
        </authorList>
    </citation>
    <scope>IDENTIFICATION</scope>
</reference>
<evidence type="ECO:0000256" key="3">
    <source>
        <dbReference type="ARBA" id="ARBA00022771"/>
    </source>
</evidence>